<dbReference type="AlphaFoldDB" id="A0A0R1UZW2"/>
<evidence type="ECO:0000259" key="7">
    <source>
        <dbReference type="Pfam" id="PF03600"/>
    </source>
</evidence>
<organism evidence="8 9">
    <name type="scientific">Liquorilactobacillus satsumensis DSM 16230 = JCM 12392</name>
    <dbReference type="NCBI Taxonomy" id="1423801"/>
    <lineage>
        <taxon>Bacteria</taxon>
        <taxon>Bacillati</taxon>
        <taxon>Bacillota</taxon>
        <taxon>Bacilli</taxon>
        <taxon>Lactobacillales</taxon>
        <taxon>Lactobacillaceae</taxon>
        <taxon>Liquorilactobacillus</taxon>
    </lineage>
</organism>
<keyword evidence="9" id="KW-1185">Reference proteome</keyword>
<keyword evidence="2" id="KW-0813">Transport</keyword>
<evidence type="ECO:0000256" key="1">
    <source>
        <dbReference type="ARBA" id="ARBA00004141"/>
    </source>
</evidence>
<proteinExistence type="predicted"/>
<feature type="transmembrane region" description="Helical" evidence="6">
    <location>
        <begin position="12"/>
        <end position="28"/>
    </location>
</feature>
<dbReference type="InterPro" id="IPR051475">
    <property type="entry name" value="Diverse_Ion_Transporter"/>
</dbReference>
<feature type="transmembrane region" description="Helical" evidence="6">
    <location>
        <begin position="275"/>
        <end position="295"/>
    </location>
</feature>
<dbReference type="PANTHER" id="PTHR43568:SF1">
    <property type="entry name" value="P PROTEIN"/>
    <property type="match status" value="1"/>
</dbReference>
<protein>
    <submittedName>
        <fullName evidence="8">Di-and tricarboxylate transporter</fullName>
    </submittedName>
</protein>
<feature type="transmembrane region" description="Helical" evidence="6">
    <location>
        <begin position="344"/>
        <end position="368"/>
    </location>
</feature>
<feature type="domain" description="Citrate transporter-like" evidence="7">
    <location>
        <begin position="19"/>
        <end position="299"/>
    </location>
</feature>
<evidence type="ECO:0000256" key="5">
    <source>
        <dbReference type="ARBA" id="ARBA00023136"/>
    </source>
</evidence>
<evidence type="ECO:0000256" key="4">
    <source>
        <dbReference type="ARBA" id="ARBA00022989"/>
    </source>
</evidence>
<dbReference type="STRING" id="1423801.FD50_GL000703"/>
<keyword evidence="4 6" id="KW-1133">Transmembrane helix</keyword>
<feature type="transmembrane region" description="Helical" evidence="6">
    <location>
        <begin position="75"/>
        <end position="106"/>
    </location>
</feature>
<evidence type="ECO:0000313" key="8">
    <source>
        <dbReference type="EMBL" id="KRL98889.1"/>
    </source>
</evidence>
<feature type="transmembrane region" description="Helical" evidence="6">
    <location>
        <begin position="237"/>
        <end position="255"/>
    </location>
</feature>
<dbReference type="GO" id="GO:0016020">
    <property type="term" value="C:membrane"/>
    <property type="evidence" value="ECO:0007669"/>
    <property type="project" value="UniProtKB-SubCell"/>
</dbReference>
<evidence type="ECO:0000256" key="2">
    <source>
        <dbReference type="ARBA" id="ARBA00022448"/>
    </source>
</evidence>
<sequence>MEVLNKIIKDRLLWLSFGAMLLSLLISKPQSSDISWQTIISLTALMLLVQVYQRLKLLDYGALILVRKVRNQRQLIQLLISITFVGSMFLTNDVGIITIVPLLALIARKVKIPLALPIVLINAAANLGSLVTPIGNPQNLYLLAYYRIDALTFFKMAGPITLASILVLWFWSLSFNPIPLKPAEFTSPKIQLGKASLTVLVSILVILGIFAVIPLWIMLGATLFLTLVIDKHLFSKLDYALLLTFICFFITAGDIGRNSAVRDWLQQIGQHKEGVYFTGLGLSQIISNVPAAILLAPYTRHVYSLFLGVNIGGLGTLVASLANLLAYKQYRLNKLQEDKNYLKLFLIVNVTSLFILGVCGYMLSYWGLK</sequence>
<comment type="subcellular location">
    <subcellularLocation>
        <location evidence="1">Membrane</location>
        <topology evidence="1">Multi-pass membrane protein</topology>
    </subcellularLocation>
</comment>
<dbReference type="RefSeq" id="WP_056960801.1">
    <property type="nucleotide sequence ID" value="NZ_AZFQ01000036.1"/>
</dbReference>
<gene>
    <name evidence="8" type="ORF">FD50_GL000703</name>
</gene>
<feature type="transmembrane region" description="Helical" evidence="6">
    <location>
        <begin position="302"/>
        <end position="324"/>
    </location>
</feature>
<feature type="transmembrane region" description="Helical" evidence="6">
    <location>
        <begin position="112"/>
        <end position="132"/>
    </location>
</feature>
<feature type="transmembrane region" description="Helical" evidence="6">
    <location>
        <begin position="195"/>
        <end position="225"/>
    </location>
</feature>
<dbReference type="PATRIC" id="fig|1423801.4.peg.713"/>
<keyword evidence="3 6" id="KW-0812">Transmembrane</keyword>
<accession>A0A0R1UZW2</accession>
<dbReference type="EMBL" id="AZFQ01000036">
    <property type="protein sequence ID" value="KRL98889.1"/>
    <property type="molecule type" value="Genomic_DNA"/>
</dbReference>
<evidence type="ECO:0000313" key="9">
    <source>
        <dbReference type="Proteomes" id="UP000051166"/>
    </source>
</evidence>
<evidence type="ECO:0000256" key="6">
    <source>
        <dbReference type="SAM" id="Phobius"/>
    </source>
</evidence>
<comment type="caution">
    <text evidence="8">The sequence shown here is derived from an EMBL/GenBank/DDBJ whole genome shotgun (WGS) entry which is preliminary data.</text>
</comment>
<dbReference type="Pfam" id="PF03600">
    <property type="entry name" value="CitMHS"/>
    <property type="match status" value="1"/>
</dbReference>
<dbReference type="GO" id="GO:0055085">
    <property type="term" value="P:transmembrane transport"/>
    <property type="evidence" value="ECO:0007669"/>
    <property type="project" value="InterPro"/>
</dbReference>
<dbReference type="OrthoDB" id="3177666at2"/>
<keyword evidence="5 6" id="KW-0472">Membrane</keyword>
<dbReference type="GeneID" id="98308125"/>
<dbReference type="InterPro" id="IPR004680">
    <property type="entry name" value="Cit_transptr-like_dom"/>
</dbReference>
<name>A0A0R1UZW2_9LACO</name>
<dbReference type="PANTHER" id="PTHR43568">
    <property type="entry name" value="P PROTEIN"/>
    <property type="match status" value="1"/>
</dbReference>
<evidence type="ECO:0000256" key="3">
    <source>
        <dbReference type="ARBA" id="ARBA00022692"/>
    </source>
</evidence>
<feature type="transmembrane region" description="Helical" evidence="6">
    <location>
        <begin position="153"/>
        <end position="175"/>
    </location>
</feature>
<reference evidence="8 9" key="1">
    <citation type="journal article" date="2015" name="Genome Announc.">
        <title>Expanding the biotechnology potential of lactobacilli through comparative genomics of 213 strains and associated genera.</title>
        <authorList>
            <person name="Sun Z."/>
            <person name="Harris H.M."/>
            <person name="McCann A."/>
            <person name="Guo C."/>
            <person name="Argimon S."/>
            <person name="Zhang W."/>
            <person name="Yang X."/>
            <person name="Jeffery I.B."/>
            <person name="Cooney J.C."/>
            <person name="Kagawa T.F."/>
            <person name="Liu W."/>
            <person name="Song Y."/>
            <person name="Salvetti E."/>
            <person name="Wrobel A."/>
            <person name="Rasinkangas P."/>
            <person name="Parkhill J."/>
            <person name="Rea M.C."/>
            <person name="O'Sullivan O."/>
            <person name="Ritari J."/>
            <person name="Douillard F.P."/>
            <person name="Paul Ross R."/>
            <person name="Yang R."/>
            <person name="Briner A.E."/>
            <person name="Felis G.E."/>
            <person name="de Vos W.M."/>
            <person name="Barrangou R."/>
            <person name="Klaenhammer T.R."/>
            <person name="Caufield P.W."/>
            <person name="Cui Y."/>
            <person name="Zhang H."/>
            <person name="O'Toole P.W."/>
        </authorList>
    </citation>
    <scope>NUCLEOTIDE SEQUENCE [LARGE SCALE GENOMIC DNA]</scope>
    <source>
        <strain evidence="8 9">DSM 16230</strain>
    </source>
</reference>
<dbReference type="Proteomes" id="UP000051166">
    <property type="component" value="Unassembled WGS sequence"/>
</dbReference>